<organism evidence="4 5">
    <name type="scientific">Kitasatospora cystarginea</name>
    <dbReference type="NCBI Taxonomy" id="58350"/>
    <lineage>
        <taxon>Bacteria</taxon>
        <taxon>Bacillati</taxon>
        <taxon>Actinomycetota</taxon>
        <taxon>Actinomycetes</taxon>
        <taxon>Kitasatosporales</taxon>
        <taxon>Streptomycetaceae</taxon>
        <taxon>Kitasatospora</taxon>
    </lineage>
</organism>
<proteinExistence type="inferred from homology"/>
<reference evidence="4 5" key="1">
    <citation type="journal article" date="2019" name="Int. J. Syst. Evol. Microbiol.">
        <title>The Global Catalogue of Microorganisms (GCM) 10K type strain sequencing project: providing services to taxonomists for standard genome sequencing and annotation.</title>
        <authorList>
            <consortium name="The Broad Institute Genomics Platform"/>
            <consortium name="The Broad Institute Genome Sequencing Center for Infectious Disease"/>
            <person name="Wu L."/>
            <person name="Ma J."/>
        </authorList>
    </citation>
    <scope>NUCLEOTIDE SEQUENCE [LARGE SCALE GENOMIC DNA]</scope>
    <source>
        <strain evidence="4 5">JCM 7356</strain>
    </source>
</reference>
<feature type="compositionally biased region" description="Pro residues" evidence="2">
    <location>
        <begin position="187"/>
        <end position="203"/>
    </location>
</feature>
<feature type="compositionally biased region" description="Pro residues" evidence="2">
    <location>
        <begin position="221"/>
        <end position="240"/>
    </location>
</feature>
<dbReference type="InterPro" id="IPR003325">
    <property type="entry name" value="TerD"/>
</dbReference>
<sequence>MTHVMAKGANIPLTAAAVRAVLHWSTRPGTPDVDASALLLGPDGRVRSDADFVFYNQPDHPTGTVRHQPKQQTPDGGAIWDTVEVDLAQLPAEVDRVVLAGSAEGGAFPAVPDLRLVLHDSAAAESAPVAEFSVTDTGEVTALVVAELYRRNGTWKFRAVGQGYAAGLAALATEFGVAVEESDDSPQEPPAATPPAPKAPPAAPRAETDDEPDSWTLAPATPLPVPPAPAPAVPPMPTAAPSPTTVAQQPLPPTTPPPQHAPQQPGYGYPPQPAPQPTYGHPQQPYPANQTVGYGYPSSVPPQPGYGYPPQAGPQPGYGYPPPQQTQPGGYGYPQAPAYPQQPHQPPLPHQQPQQPPAPPQAFTLPPQGPQFQPR</sequence>
<evidence type="ECO:0000256" key="2">
    <source>
        <dbReference type="SAM" id="MobiDB-lite"/>
    </source>
</evidence>
<feature type="region of interest" description="Disordered" evidence="2">
    <location>
        <begin position="179"/>
        <end position="375"/>
    </location>
</feature>
<evidence type="ECO:0000259" key="3">
    <source>
        <dbReference type="Pfam" id="PF02342"/>
    </source>
</evidence>
<protein>
    <recommendedName>
        <fullName evidence="3">TerD domain-containing protein</fullName>
    </recommendedName>
</protein>
<feature type="compositionally biased region" description="Low complexity" evidence="2">
    <location>
        <begin position="305"/>
        <end position="318"/>
    </location>
</feature>
<feature type="compositionally biased region" description="Low complexity" evidence="2">
    <location>
        <begin position="333"/>
        <end position="342"/>
    </location>
</feature>
<dbReference type="Gene3D" id="2.60.60.30">
    <property type="entry name" value="sav2460 like domains"/>
    <property type="match status" value="1"/>
</dbReference>
<accession>A0ABN3DCK5</accession>
<dbReference type="InterPro" id="IPR051324">
    <property type="entry name" value="Stress/Tellurium_Resist"/>
</dbReference>
<dbReference type="CDD" id="cd06974">
    <property type="entry name" value="TerD_like"/>
    <property type="match status" value="1"/>
</dbReference>
<dbReference type="EMBL" id="BAAATR010000001">
    <property type="protein sequence ID" value="GAA2227354.1"/>
    <property type="molecule type" value="Genomic_DNA"/>
</dbReference>
<dbReference type="PANTHER" id="PTHR32097:SF4">
    <property type="entry name" value="GENERAL STRESS PROTEIN 16U"/>
    <property type="match status" value="1"/>
</dbReference>
<gene>
    <name evidence="4" type="ORF">GCM10010430_03430</name>
</gene>
<dbReference type="Pfam" id="PF02342">
    <property type="entry name" value="TerD"/>
    <property type="match status" value="1"/>
</dbReference>
<evidence type="ECO:0000256" key="1">
    <source>
        <dbReference type="ARBA" id="ARBA00008775"/>
    </source>
</evidence>
<dbReference type="Proteomes" id="UP001500305">
    <property type="component" value="Unassembled WGS sequence"/>
</dbReference>
<dbReference type="PANTHER" id="PTHR32097">
    <property type="entry name" value="CAMP-BINDING PROTEIN 1-RELATED"/>
    <property type="match status" value="1"/>
</dbReference>
<feature type="domain" description="TerD" evidence="3">
    <location>
        <begin position="1"/>
        <end position="175"/>
    </location>
</feature>
<comment type="caution">
    <text evidence="4">The sequence shown here is derived from an EMBL/GenBank/DDBJ whole genome shotgun (WGS) entry which is preliminary data.</text>
</comment>
<evidence type="ECO:0000313" key="4">
    <source>
        <dbReference type="EMBL" id="GAA2227354.1"/>
    </source>
</evidence>
<feature type="compositionally biased region" description="Pro residues" evidence="2">
    <location>
        <begin position="343"/>
        <end position="360"/>
    </location>
</feature>
<feature type="compositionally biased region" description="Pro residues" evidence="2">
    <location>
        <begin position="250"/>
        <end position="260"/>
    </location>
</feature>
<keyword evidence="5" id="KW-1185">Reference proteome</keyword>
<dbReference type="RefSeq" id="WP_344634335.1">
    <property type="nucleotide sequence ID" value="NZ_BAAATR010000001.1"/>
</dbReference>
<name>A0ABN3DCK5_9ACTN</name>
<comment type="similarity">
    <text evidence="1">Belongs to the CAPAB/TerDEXZ family.</text>
</comment>
<evidence type="ECO:0000313" key="5">
    <source>
        <dbReference type="Proteomes" id="UP001500305"/>
    </source>
</evidence>